<reference evidence="2" key="2">
    <citation type="submission" date="2020-08" db="EMBL/GenBank/DDBJ databases">
        <title>Plant Genome Project.</title>
        <authorList>
            <person name="Zhang R.-G."/>
        </authorList>
    </citation>
    <scope>NUCLEOTIDE SEQUENCE</scope>
    <source>
        <strain evidence="2">Huo1</strain>
        <tissue evidence="2">Leaf</tissue>
    </source>
</reference>
<gene>
    <name evidence="2" type="ORF">SASPL_105289</name>
</gene>
<comment type="caution">
    <text evidence="2">The sequence shown here is derived from an EMBL/GenBank/DDBJ whole genome shotgun (WGS) entry which is preliminary data.</text>
</comment>
<dbReference type="AlphaFoldDB" id="A0A8X8YLF4"/>
<evidence type="ECO:0000259" key="1">
    <source>
        <dbReference type="Pfam" id="PF22936"/>
    </source>
</evidence>
<evidence type="ECO:0000313" key="2">
    <source>
        <dbReference type="EMBL" id="KAG6433674.1"/>
    </source>
</evidence>
<dbReference type="Pfam" id="PF22936">
    <property type="entry name" value="Pol_BBD"/>
    <property type="match status" value="1"/>
</dbReference>
<dbReference type="EMBL" id="PNBA02000002">
    <property type="protein sequence ID" value="KAG6433674.1"/>
    <property type="molecule type" value="Genomic_DNA"/>
</dbReference>
<evidence type="ECO:0000313" key="3">
    <source>
        <dbReference type="Proteomes" id="UP000298416"/>
    </source>
</evidence>
<dbReference type="Proteomes" id="UP000298416">
    <property type="component" value="Unassembled WGS sequence"/>
</dbReference>
<keyword evidence="3" id="KW-1185">Reference proteome</keyword>
<sequence length="241" mass="27722">MQTLLKSQDLWDFVEQGYEDSDEANRFRGNKKKDSKSLAIIQQVVHDNFFSRIAATIKASLINLAERIQRRFKSHHYAVDVPNDVWFVDSDCSNHMCSNMEMFKELVESRKIQVRLGDDKSIQVEEKGTVAVKDGHGNTKLIYDVYFIPHLAHNLLSVGQLISTGYMVLFVDRFCVIKEKKSGQIIAKVCMMENRMFPLQMSNVEKDALVSGTQEASRLWHLRYGHLNTNGLKILHEEILS</sequence>
<organism evidence="2">
    <name type="scientific">Salvia splendens</name>
    <name type="common">Scarlet sage</name>
    <dbReference type="NCBI Taxonomy" id="180675"/>
    <lineage>
        <taxon>Eukaryota</taxon>
        <taxon>Viridiplantae</taxon>
        <taxon>Streptophyta</taxon>
        <taxon>Embryophyta</taxon>
        <taxon>Tracheophyta</taxon>
        <taxon>Spermatophyta</taxon>
        <taxon>Magnoliopsida</taxon>
        <taxon>eudicotyledons</taxon>
        <taxon>Gunneridae</taxon>
        <taxon>Pentapetalae</taxon>
        <taxon>asterids</taxon>
        <taxon>lamiids</taxon>
        <taxon>Lamiales</taxon>
        <taxon>Lamiaceae</taxon>
        <taxon>Nepetoideae</taxon>
        <taxon>Mentheae</taxon>
        <taxon>Salviinae</taxon>
        <taxon>Salvia</taxon>
        <taxon>Salvia subgen. Calosphace</taxon>
        <taxon>core Calosphace</taxon>
    </lineage>
</organism>
<accession>A0A8X8YLF4</accession>
<proteinExistence type="predicted"/>
<name>A0A8X8YLF4_SALSN</name>
<reference evidence="2" key="1">
    <citation type="submission" date="2018-01" db="EMBL/GenBank/DDBJ databases">
        <authorList>
            <person name="Mao J.F."/>
        </authorList>
    </citation>
    <scope>NUCLEOTIDE SEQUENCE</scope>
    <source>
        <strain evidence="2">Huo1</strain>
        <tissue evidence="2">Leaf</tissue>
    </source>
</reference>
<dbReference type="InterPro" id="IPR054722">
    <property type="entry name" value="PolX-like_BBD"/>
</dbReference>
<feature type="domain" description="Retrovirus-related Pol polyprotein from transposon TNT 1-94-like beta-barrel" evidence="1">
    <location>
        <begin position="86"/>
        <end position="166"/>
    </location>
</feature>
<protein>
    <recommendedName>
        <fullName evidence="1">Retrovirus-related Pol polyprotein from transposon TNT 1-94-like beta-barrel domain-containing protein</fullName>
    </recommendedName>
</protein>